<reference evidence="2 3" key="1">
    <citation type="submission" date="2024-06" db="EMBL/GenBank/DDBJ databases">
        <title>Draft genome sequence of Helicobacter trogontum NHP16-4001.</title>
        <authorList>
            <person name="Rimbara E."/>
            <person name="Suzuki M."/>
        </authorList>
    </citation>
    <scope>NUCLEOTIDE SEQUENCE [LARGE SCALE GENOMIC DNA]</scope>
    <source>
        <strain evidence="2 3">NHP16-4001</strain>
    </source>
</reference>
<proteinExistence type="predicted"/>
<evidence type="ECO:0000313" key="3">
    <source>
        <dbReference type="Proteomes" id="UP001562457"/>
    </source>
</evidence>
<protein>
    <submittedName>
        <fullName evidence="2">PIN domain nuclease</fullName>
    </submittedName>
</protein>
<name>A0ABQ0D5G2_9HELI</name>
<dbReference type="InterPro" id="IPR029060">
    <property type="entry name" value="PIN-like_dom_sf"/>
</dbReference>
<comment type="caution">
    <text evidence="2">The sequence shown here is derived from an EMBL/GenBank/DDBJ whole genome shotgun (WGS) entry which is preliminary data.</text>
</comment>
<keyword evidence="3" id="KW-1185">Reference proteome</keyword>
<organism evidence="2 3">
    <name type="scientific">Helicobacter trogontum</name>
    <dbReference type="NCBI Taxonomy" id="50960"/>
    <lineage>
        <taxon>Bacteria</taxon>
        <taxon>Pseudomonadati</taxon>
        <taxon>Campylobacterota</taxon>
        <taxon>Epsilonproteobacteria</taxon>
        <taxon>Campylobacterales</taxon>
        <taxon>Helicobacteraceae</taxon>
        <taxon>Helicobacter</taxon>
    </lineage>
</organism>
<dbReference type="Gene3D" id="3.40.50.1010">
    <property type="entry name" value="5'-nuclease"/>
    <property type="match status" value="1"/>
</dbReference>
<evidence type="ECO:0000313" key="2">
    <source>
        <dbReference type="EMBL" id="GAB0173585.1"/>
    </source>
</evidence>
<dbReference type="Proteomes" id="UP001562457">
    <property type="component" value="Unassembled WGS sequence"/>
</dbReference>
<sequence>MEQYIFIDTNIIVDSIDKTREYHKQARYFITYCYKQQITLVLSEDMISTIFYIFKKNSKEQKEAEKLINCFQTINNNPKYFKITNFGQDVINKACQNFLNKGGDFEDYLQYYCAEKEKCRFILTSDKKFLKLNMEIPIKNYDELDSCFGESYIKPH</sequence>
<dbReference type="EMBL" id="BAAFHN010000046">
    <property type="protein sequence ID" value="GAB0173585.1"/>
    <property type="molecule type" value="Genomic_DNA"/>
</dbReference>
<gene>
    <name evidence="2" type="ORF">NHP164001_16050</name>
</gene>
<dbReference type="RefSeq" id="WP_369607659.1">
    <property type="nucleotide sequence ID" value="NZ_BAAFHN010000046.1"/>
</dbReference>
<evidence type="ECO:0000259" key="1">
    <source>
        <dbReference type="Pfam" id="PF13470"/>
    </source>
</evidence>
<dbReference type="InterPro" id="IPR002716">
    <property type="entry name" value="PIN_dom"/>
</dbReference>
<dbReference type="Pfam" id="PF13470">
    <property type="entry name" value="PIN_3"/>
    <property type="match status" value="1"/>
</dbReference>
<dbReference type="SUPFAM" id="SSF88723">
    <property type="entry name" value="PIN domain-like"/>
    <property type="match status" value="1"/>
</dbReference>
<dbReference type="CDD" id="cd09854">
    <property type="entry name" value="PIN_VapC-like"/>
    <property type="match status" value="1"/>
</dbReference>
<feature type="domain" description="PIN" evidence="1">
    <location>
        <begin position="5"/>
        <end position="128"/>
    </location>
</feature>
<accession>A0ABQ0D5G2</accession>